<gene>
    <name evidence="3" type="ORF">T310_0604</name>
</gene>
<dbReference type="STRING" id="1408163.A0A0F4Z5I8"/>
<name>A0A0F4Z5I8_RASE3</name>
<dbReference type="Gene3D" id="1.10.3660.10">
    <property type="entry name" value="6-phosphogluconate dehydrogenase C-terminal like domain"/>
    <property type="match status" value="1"/>
</dbReference>
<comment type="caution">
    <text evidence="3">The sequence shown here is derived from an EMBL/GenBank/DDBJ whole genome shotgun (WGS) entry which is preliminary data.</text>
</comment>
<dbReference type="OrthoDB" id="5399569at2759"/>
<dbReference type="InterPro" id="IPR036291">
    <property type="entry name" value="NAD(P)-bd_dom_sf"/>
</dbReference>
<evidence type="ECO:0000259" key="2">
    <source>
        <dbReference type="PROSITE" id="PS51176"/>
    </source>
</evidence>
<dbReference type="PROSITE" id="PS51176">
    <property type="entry name" value="PDH_ADH"/>
    <property type="match status" value="1"/>
</dbReference>
<dbReference type="EMBL" id="LASV01000024">
    <property type="protein sequence ID" value="KKA25356.1"/>
    <property type="molecule type" value="Genomic_DNA"/>
</dbReference>
<dbReference type="FunFam" id="1.10.3660.10:FF:000004">
    <property type="entry name" value="Prephenate dehydrogenase [NADP(+)]"/>
    <property type="match status" value="1"/>
</dbReference>
<proteinExistence type="predicted"/>
<reference evidence="3 4" key="1">
    <citation type="submission" date="2015-04" db="EMBL/GenBank/DDBJ databases">
        <authorList>
            <person name="Heijne W.H."/>
            <person name="Fedorova N.D."/>
            <person name="Nierman W.C."/>
            <person name="Vollebregt A.W."/>
            <person name="Zhao Z."/>
            <person name="Wu L."/>
            <person name="Kumar M."/>
            <person name="Stam H."/>
            <person name="van den Berg M.A."/>
            <person name="Pel H.J."/>
        </authorList>
    </citation>
    <scope>NUCLEOTIDE SEQUENCE [LARGE SCALE GENOMIC DNA]</scope>
    <source>
        <strain evidence="3 4">CBS 393.64</strain>
    </source>
</reference>
<keyword evidence="1" id="KW-0560">Oxidoreductase</keyword>
<organism evidence="3 4">
    <name type="scientific">Rasamsonia emersonii (strain ATCC 16479 / CBS 393.64 / IMI 116815)</name>
    <dbReference type="NCBI Taxonomy" id="1408163"/>
    <lineage>
        <taxon>Eukaryota</taxon>
        <taxon>Fungi</taxon>
        <taxon>Dikarya</taxon>
        <taxon>Ascomycota</taxon>
        <taxon>Pezizomycotina</taxon>
        <taxon>Eurotiomycetes</taxon>
        <taxon>Eurotiomycetidae</taxon>
        <taxon>Eurotiales</taxon>
        <taxon>Trichocomaceae</taxon>
        <taxon>Rasamsonia</taxon>
    </lineage>
</organism>
<dbReference type="Gene3D" id="3.40.50.720">
    <property type="entry name" value="NAD(P)-binding Rossmann-like Domain"/>
    <property type="match status" value="1"/>
</dbReference>
<keyword evidence="4" id="KW-1185">Reference proteome</keyword>
<dbReference type="InterPro" id="IPR008927">
    <property type="entry name" value="6-PGluconate_DH-like_C_sf"/>
</dbReference>
<dbReference type="GO" id="GO:0008977">
    <property type="term" value="F:prephenate dehydrogenase (NAD+) activity"/>
    <property type="evidence" value="ECO:0007669"/>
    <property type="project" value="EnsemblFungi"/>
</dbReference>
<dbReference type="InterPro" id="IPR046825">
    <property type="entry name" value="PDH_C"/>
</dbReference>
<dbReference type="PANTHER" id="PTHR21363:SF0">
    <property type="entry name" value="PREPHENATE DEHYDROGENASE [NADP(+)]"/>
    <property type="match status" value="1"/>
</dbReference>
<protein>
    <submittedName>
        <fullName evidence="3">Prephenate dehydrogenase</fullName>
    </submittedName>
</protein>
<dbReference type="PANTHER" id="PTHR21363">
    <property type="entry name" value="PREPHENATE DEHYDROGENASE"/>
    <property type="match status" value="1"/>
</dbReference>
<dbReference type="SUPFAM" id="SSF51735">
    <property type="entry name" value="NAD(P)-binding Rossmann-fold domains"/>
    <property type="match status" value="1"/>
</dbReference>
<accession>A0A0F4Z5I8</accession>
<dbReference type="GO" id="GO:0004665">
    <property type="term" value="F:prephenate dehydrogenase (NADP+) activity"/>
    <property type="evidence" value="ECO:0007669"/>
    <property type="project" value="InterPro"/>
</dbReference>
<evidence type="ECO:0000313" key="4">
    <source>
        <dbReference type="Proteomes" id="UP000053958"/>
    </source>
</evidence>
<dbReference type="Proteomes" id="UP000053958">
    <property type="component" value="Unassembled WGS sequence"/>
</dbReference>
<dbReference type="GO" id="GO:0070403">
    <property type="term" value="F:NAD+ binding"/>
    <property type="evidence" value="ECO:0007669"/>
    <property type="project" value="TreeGrafter"/>
</dbReference>
<dbReference type="GeneID" id="25312658"/>
<dbReference type="RefSeq" id="XP_013331968.1">
    <property type="nucleotide sequence ID" value="XM_013476514.1"/>
</dbReference>
<evidence type="ECO:0000313" key="3">
    <source>
        <dbReference type="EMBL" id="KKA25356.1"/>
    </source>
</evidence>
<dbReference type="AlphaFoldDB" id="A0A0F4Z5I8"/>
<sequence length="518" mass="57790">MVLTKENASIGIIGMGDMGRIANSRLVSLRVNACDKPENFNSLKEEFASHQGITILPNGHLVSRISDYIIYSVEAAFIDKIVAEYGPSTKVGAIVGGQTSCKAPELAAFDKYLPPDVEIISCHSLHGPKVNPKGQPLVWLATAYPSESRLYNNIELQVLIQHRASDESLRFVEEVFSSFGSKYVYLSGEMHDRITADTQAVTHAAFLSMGTAWQANNQFPWEIPRWVGGIENVKINITLRIYANKWHVYAGLAILNPSAKEQIRQYAQSVTELYKLMIEGRREELKRRVKAAGAAVFRSDTAGQDLLLKDEVLDRFSLSNCSREEAPPNSHLSLLAIVDCWSQLGIVPYDHMICSTPLLCSVVVMKDGRLPRLTKLFRIWLGVTEYLFRNPTLLEEALDTAIDDHTFRSDDLEFTFAARCLVPHLLLLGWRSLAVRSLILRREQSPRLRVSTLGNANLAELDLRCSSRPLAPRWLTYVCRPGQIACPSGISNLIATVSSASSATLRHDSPKQLELETR</sequence>
<dbReference type="InterPro" id="IPR003099">
    <property type="entry name" value="Prephen_DH"/>
</dbReference>
<dbReference type="InterPro" id="IPR050812">
    <property type="entry name" value="Preph/Arog_dehydrog"/>
</dbReference>
<evidence type="ECO:0000256" key="1">
    <source>
        <dbReference type="ARBA" id="ARBA00023002"/>
    </source>
</evidence>
<dbReference type="SUPFAM" id="SSF48179">
    <property type="entry name" value="6-phosphogluconate dehydrogenase C-terminal domain-like"/>
    <property type="match status" value="1"/>
</dbReference>
<feature type="domain" description="Prephenate/arogenate dehydrogenase" evidence="2">
    <location>
        <begin position="8"/>
        <end position="307"/>
    </location>
</feature>
<dbReference type="Pfam" id="PF20463">
    <property type="entry name" value="PDH_C"/>
    <property type="match status" value="1"/>
</dbReference>
<dbReference type="GO" id="GO:0006571">
    <property type="term" value="P:tyrosine biosynthetic process"/>
    <property type="evidence" value="ECO:0007669"/>
    <property type="project" value="EnsemblFungi"/>
</dbReference>